<gene>
    <name evidence="2" type="ORF">H103_01381</name>
</gene>
<feature type="compositionally biased region" description="Polar residues" evidence="1">
    <location>
        <begin position="270"/>
        <end position="281"/>
    </location>
</feature>
<feature type="region of interest" description="Disordered" evidence="1">
    <location>
        <begin position="234"/>
        <end position="285"/>
    </location>
</feature>
<feature type="compositionally biased region" description="Basic and acidic residues" evidence="1">
    <location>
        <begin position="832"/>
        <end position="850"/>
    </location>
</feature>
<feature type="compositionally biased region" description="Polar residues" evidence="1">
    <location>
        <begin position="17"/>
        <end position="33"/>
    </location>
</feature>
<feature type="region of interest" description="Disordered" evidence="1">
    <location>
        <begin position="500"/>
        <end position="542"/>
    </location>
</feature>
<evidence type="ECO:0000256" key="1">
    <source>
        <dbReference type="SAM" id="MobiDB-lite"/>
    </source>
</evidence>
<feature type="compositionally biased region" description="Low complexity" evidence="1">
    <location>
        <begin position="732"/>
        <end position="757"/>
    </location>
</feature>
<feature type="compositionally biased region" description="Polar residues" evidence="1">
    <location>
        <begin position="689"/>
        <end position="715"/>
    </location>
</feature>
<feature type="region of interest" description="Disordered" evidence="1">
    <location>
        <begin position="799"/>
        <end position="850"/>
    </location>
</feature>
<reference evidence="2" key="1">
    <citation type="submission" date="2014-02" db="EMBL/GenBank/DDBJ databases">
        <title>The Genome Sequence of Trichophyton rubrum (morphotype fischeri) CBS 288.86.</title>
        <authorList>
            <consortium name="The Broad Institute Genomics Platform"/>
            <person name="Cuomo C.A."/>
            <person name="White T.C."/>
            <person name="Graser Y."/>
            <person name="Martinez-Rossi N."/>
            <person name="Heitman J."/>
            <person name="Young S.K."/>
            <person name="Zeng Q."/>
            <person name="Gargeya S."/>
            <person name="Abouelleil A."/>
            <person name="Alvarado L."/>
            <person name="Chapman S.B."/>
            <person name="Gainer-Dewar J."/>
            <person name="Goldberg J."/>
            <person name="Griggs A."/>
            <person name="Gujja S."/>
            <person name="Hansen M."/>
            <person name="Howarth C."/>
            <person name="Imamovic A."/>
            <person name="Larimer J."/>
            <person name="Martinez D."/>
            <person name="Murphy C."/>
            <person name="Pearson M.D."/>
            <person name="Persinoti G."/>
            <person name="Poon T."/>
            <person name="Priest M."/>
            <person name="Roberts A.D."/>
            <person name="Saif S."/>
            <person name="Shea T.D."/>
            <person name="Sykes S.N."/>
            <person name="Wortman J."/>
            <person name="Nusbaum C."/>
            <person name="Birren B."/>
        </authorList>
    </citation>
    <scope>NUCLEOTIDE SEQUENCE [LARGE SCALE GENOMIC DNA]</scope>
    <source>
        <strain evidence="2">CBS 288.86</strain>
    </source>
</reference>
<organism evidence="2">
    <name type="scientific">Trichophyton rubrum CBS 288.86</name>
    <dbReference type="NCBI Taxonomy" id="1215330"/>
    <lineage>
        <taxon>Eukaryota</taxon>
        <taxon>Fungi</taxon>
        <taxon>Dikarya</taxon>
        <taxon>Ascomycota</taxon>
        <taxon>Pezizomycotina</taxon>
        <taxon>Eurotiomycetes</taxon>
        <taxon>Eurotiomycetidae</taxon>
        <taxon>Onygenales</taxon>
        <taxon>Arthrodermataceae</taxon>
        <taxon>Trichophyton</taxon>
    </lineage>
</organism>
<name>A0A022WCM1_TRIRU</name>
<evidence type="ECO:0008006" key="3">
    <source>
        <dbReference type="Google" id="ProtNLM"/>
    </source>
</evidence>
<feature type="compositionally biased region" description="Pro residues" evidence="1">
    <location>
        <begin position="806"/>
        <end position="816"/>
    </location>
</feature>
<protein>
    <recommendedName>
        <fullName evidence="3">Pathway-specific nitrogen regulator</fullName>
    </recommendedName>
</protein>
<feature type="region of interest" description="Disordered" evidence="1">
    <location>
        <begin position="645"/>
        <end position="785"/>
    </location>
</feature>
<feature type="region of interest" description="Disordered" evidence="1">
    <location>
        <begin position="1"/>
        <end position="130"/>
    </location>
</feature>
<sequence length="850" mass="92960">MTTPQLTEDKIKIDAAANSNPVANGSAKATCTQAPAGPKNKNHQTLGEEDISMDDIDTGSGPHENGTGGPTQANEEYRYSSSSTSQPGSRSSSGNTEYREGEIDDFPYDDEFEDEDKSFVSDLRGGGKGIRSARTSISSLPGSVVVFPNNKSGGNGHLSRGDYRQDININTADRNPIFESPLSGGRVRSKKKIAKDGRYSYAPQVRDLDSPFRHPSSVRAMQMGDEDYYDDGCMDDGNYFSSPPSRNSRMGGRQHGSPRMSDVSFRSRPMSPSDQRSYHTSPPQPIQPSKEYALVLLHCTLLPPCFPLSLPPGLPPPSKELLKEILPDAYWTRWKLLEEKIGSTGLLRDRGILISHPQEAYDLLEERLLETLGLTRPRLAYGHFIGGEDDTDEDEHVTEDEDEDNDTETGCVKHKCQDCGQKVIKNRDGIEKKWEVRVYAANGLMGQGAWSAAWKEMEKVDVEVGLCLPTKLRNELELRLTQEILKPEVKVKDFPLRASKSGEIPSVRPQSQIDGLDEPPQAKPAAKSPARERGRIASIPKSTQYPGDDVNLWKALFNYIRIVCRGNQLPIMTVFLVLLALLTPSPYHFLGHSSSDVTMPQLDTISLDQASITPMPTSKVEAVSQLPASSGEIVESSLPVRQELPTASYSGDSSQETVSTQLDSSASHPKSQEQKTSSELDTLLDENPSAETIASTQSGLPISGYQQPNDTTMPSQPEEPAFSVPSASSDYSTQQDQPSPSFTPSSSSYATSSTSPTLRPVENGDQPEDTQDFLHFSVPQDHIPISTDAAAPEVEIARDEIFESVPKPPQSTPAPTPAAMEKENGLPFQSSPHEKVVHADSKPSTDEEDQ</sequence>
<dbReference type="AlphaFoldDB" id="A0A022WCM1"/>
<feature type="region of interest" description="Disordered" evidence="1">
    <location>
        <begin position="386"/>
        <end position="409"/>
    </location>
</feature>
<feature type="compositionally biased region" description="Low complexity" evidence="1">
    <location>
        <begin position="80"/>
        <end position="93"/>
    </location>
</feature>
<evidence type="ECO:0000313" key="2">
    <source>
        <dbReference type="EMBL" id="EZF56135.1"/>
    </source>
</evidence>
<dbReference type="EMBL" id="KK207727">
    <property type="protein sequence ID" value="EZF56135.1"/>
    <property type="molecule type" value="Genomic_DNA"/>
</dbReference>
<feature type="compositionally biased region" description="Acidic residues" evidence="1">
    <location>
        <begin position="387"/>
        <end position="407"/>
    </location>
</feature>
<feature type="compositionally biased region" description="Acidic residues" evidence="1">
    <location>
        <begin position="102"/>
        <end position="116"/>
    </location>
</feature>
<feature type="compositionally biased region" description="Acidic residues" evidence="1">
    <location>
        <begin position="47"/>
        <end position="57"/>
    </location>
</feature>
<accession>A0A022WCM1</accession>
<dbReference type="OrthoDB" id="5369448at2759"/>
<proteinExistence type="predicted"/>
<dbReference type="Proteomes" id="UP000023758">
    <property type="component" value="Unassembled WGS sequence"/>
</dbReference>
<feature type="compositionally biased region" description="Polar residues" evidence="1">
    <location>
        <begin position="645"/>
        <end position="669"/>
    </location>
</feature>
<dbReference type="HOGENOM" id="CLU_337453_0_0_1"/>